<feature type="transmembrane region" description="Helical" evidence="9">
    <location>
        <begin position="138"/>
        <end position="161"/>
    </location>
</feature>
<evidence type="ECO:0000256" key="6">
    <source>
        <dbReference type="ARBA" id="ARBA00022692"/>
    </source>
</evidence>
<evidence type="ECO:0000256" key="3">
    <source>
        <dbReference type="ARBA" id="ARBA00022475"/>
    </source>
</evidence>
<dbReference type="InterPro" id="IPR004700">
    <property type="entry name" value="PTS_IIC_man"/>
</dbReference>
<reference evidence="10 11" key="1">
    <citation type="submission" date="2018-12" db="EMBL/GenBank/DDBJ databases">
        <authorList>
            <person name="Meng J."/>
        </authorList>
    </citation>
    <scope>NUCLEOTIDE SEQUENCE [LARGE SCALE GENOMIC DNA]</scope>
    <source>
        <strain evidence="10 11">HT111-2</strain>
    </source>
</reference>
<keyword evidence="8 9" id="KW-0472">Membrane</keyword>
<keyword evidence="11" id="KW-1185">Reference proteome</keyword>
<comment type="subcellular location">
    <subcellularLocation>
        <location evidence="1">Cell membrane</location>
        <topology evidence="1">Multi-pass membrane protein</topology>
    </subcellularLocation>
</comment>
<dbReference type="EMBL" id="RXIA01000043">
    <property type="protein sequence ID" value="RVU69916.1"/>
    <property type="molecule type" value="Genomic_DNA"/>
</dbReference>
<feature type="transmembrane region" description="Helical" evidence="9">
    <location>
        <begin position="71"/>
        <end position="90"/>
    </location>
</feature>
<evidence type="ECO:0000313" key="11">
    <source>
        <dbReference type="Proteomes" id="UP000288291"/>
    </source>
</evidence>
<evidence type="ECO:0000256" key="5">
    <source>
        <dbReference type="ARBA" id="ARBA00022683"/>
    </source>
</evidence>
<feature type="transmembrane region" description="Helical" evidence="9">
    <location>
        <begin position="33"/>
        <end position="59"/>
    </location>
</feature>
<keyword evidence="3" id="KW-1003">Cell membrane</keyword>
<dbReference type="Pfam" id="PF03609">
    <property type="entry name" value="EII-Sor"/>
    <property type="match status" value="1"/>
</dbReference>
<sequence length="268" mass="28745">MPIILQNILVILLAAYMAWDNGTGNQITGNWPVIIGMLIGLIMGDVNVGLIIGGTLQLMSLGVAAIGGSSIPEYGVATIVGVFIAIRTGASTGTAIAVGLPVGMLTLQLDVIVKIINNFFAHWSQKLLHEKKFEKMDGVFYLTIFVWMLKYVIPISLVVMFGTPVVKLILNVIPKWFTDGLTIAGGLLPVVGIGMLLRYMPVKKYLAFLIAGFVLAGYLKLPILGIALLGLAATYEIYRINASKANAQTQSANNATVSDDDEGDDFDE</sequence>
<protein>
    <submittedName>
        <fullName evidence="10">PTS sugar transporter subunit IIC</fullName>
    </submittedName>
</protein>
<evidence type="ECO:0000256" key="8">
    <source>
        <dbReference type="ARBA" id="ARBA00023136"/>
    </source>
</evidence>
<evidence type="ECO:0000256" key="1">
    <source>
        <dbReference type="ARBA" id="ARBA00004651"/>
    </source>
</evidence>
<dbReference type="PROSITE" id="PS51106">
    <property type="entry name" value="PTS_EIIC_TYPE_4"/>
    <property type="match status" value="1"/>
</dbReference>
<feature type="transmembrane region" description="Helical" evidence="9">
    <location>
        <begin position="206"/>
        <end position="233"/>
    </location>
</feature>
<evidence type="ECO:0000256" key="4">
    <source>
        <dbReference type="ARBA" id="ARBA00022597"/>
    </source>
</evidence>
<dbReference type="RefSeq" id="WP_127796418.1">
    <property type="nucleotide sequence ID" value="NZ_ML136911.1"/>
</dbReference>
<evidence type="ECO:0000256" key="7">
    <source>
        <dbReference type="ARBA" id="ARBA00022989"/>
    </source>
</evidence>
<evidence type="ECO:0000256" key="9">
    <source>
        <dbReference type="SAM" id="Phobius"/>
    </source>
</evidence>
<gene>
    <name evidence="10" type="ORF">EJK17_10515</name>
</gene>
<proteinExistence type="predicted"/>
<comment type="caution">
    <text evidence="10">The sequence shown here is derived from an EMBL/GenBank/DDBJ whole genome shotgun (WGS) entry which is preliminary data.</text>
</comment>
<name>A0A437SSJ6_9LACO</name>
<keyword evidence="7 9" id="KW-1133">Transmembrane helix</keyword>
<keyword evidence="2" id="KW-0813">Transport</keyword>
<keyword evidence="5" id="KW-0598">Phosphotransferase system</keyword>
<feature type="transmembrane region" description="Helical" evidence="9">
    <location>
        <begin position="96"/>
        <end position="117"/>
    </location>
</feature>
<feature type="transmembrane region" description="Helical" evidence="9">
    <location>
        <begin position="181"/>
        <end position="199"/>
    </location>
</feature>
<keyword evidence="4 10" id="KW-0762">Sugar transport</keyword>
<organism evidence="10 11">
    <name type="scientific">Lactobacillus xujianguonis</name>
    <dbReference type="NCBI Taxonomy" id="2495899"/>
    <lineage>
        <taxon>Bacteria</taxon>
        <taxon>Bacillati</taxon>
        <taxon>Bacillota</taxon>
        <taxon>Bacilli</taxon>
        <taxon>Lactobacillales</taxon>
        <taxon>Lactobacillaceae</taxon>
        <taxon>Lactobacillus</taxon>
    </lineage>
</organism>
<dbReference type="Proteomes" id="UP000288291">
    <property type="component" value="Unassembled WGS sequence"/>
</dbReference>
<dbReference type="AlphaFoldDB" id="A0A437SSJ6"/>
<dbReference type="GO" id="GO:0009401">
    <property type="term" value="P:phosphoenolpyruvate-dependent sugar phosphotransferase system"/>
    <property type="evidence" value="ECO:0007669"/>
    <property type="project" value="UniProtKB-KW"/>
</dbReference>
<dbReference type="InterPro" id="IPR050303">
    <property type="entry name" value="GatZ_KbaZ_carbometab"/>
</dbReference>
<dbReference type="PANTHER" id="PTHR32502">
    <property type="entry name" value="N-ACETYLGALACTOSAMINE PERMEASE II COMPONENT-RELATED"/>
    <property type="match status" value="1"/>
</dbReference>
<dbReference type="PANTHER" id="PTHR32502:SF28">
    <property type="entry name" value="PHOSPHOTRANSFERASE SYSTEM SUGAR-SPECIFIC EIIC COMPONENT"/>
    <property type="match status" value="1"/>
</dbReference>
<evidence type="ECO:0000256" key="2">
    <source>
        <dbReference type="ARBA" id="ARBA00022448"/>
    </source>
</evidence>
<keyword evidence="6 9" id="KW-0812">Transmembrane</keyword>
<dbReference type="GO" id="GO:0005886">
    <property type="term" value="C:plasma membrane"/>
    <property type="evidence" value="ECO:0007669"/>
    <property type="project" value="UniProtKB-SubCell"/>
</dbReference>
<accession>A0A437SSJ6</accession>
<evidence type="ECO:0000313" key="10">
    <source>
        <dbReference type="EMBL" id="RVU69916.1"/>
    </source>
</evidence>